<feature type="region of interest" description="Disordered" evidence="1">
    <location>
        <begin position="1"/>
        <end position="36"/>
    </location>
</feature>
<dbReference type="EMBL" id="MEUJ01000005">
    <property type="protein sequence ID" value="OGC39954.1"/>
    <property type="molecule type" value="Genomic_DNA"/>
</dbReference>
<evidence type="ECO:0008006" key="4">
    <source>
        <dbReference type="Google" id="ProtNLM"/>
    </source>
</evidence>
<dbReference type="Proteomes" id="UP000179242">
    <property type="component" value="Unassembled WGS sequence"/>
</dbReference>
<dbReference type="Gene3D" id="1.20.1440.60">
    <property type="entry name" value="23S rRNA-intervening sequence"/>
    <property type="match status" value="1"/>
</dbReference>
<dbReference type="SUPFAM" id="SSF158446">
    <property type="entry name" value="IVS-encoded protein-like"/>
    <property type="match status" value="1"/>
</dbReference>
<protein>
    <recommendedName>
        <fullName evidence="4">Four helix bundle protein</fullName>
    </recommendedName>
</protein>
<dbReference type="Pfam" id="PF05635">
    <property type="entry name" value="23S_rRNA_IVP"/>
    <property type="match status" value="1"/>
</dbReference>
<evidence type="ECO:0000313" key="2">
    <source>
        <dbReference type="EMBL" id="OGC39954.1"/>
    </source>
</evidence>
<comment type="caution">
    <text evidence="2">The sequence shown here is derived from an EMBL/GenBank/DDBJ whole genome shotgun (WGS) entry which is preliminary data.</text>
</comment>
<name>A0A1F4U4S1_UNCSA</name>
<evidence type="ECO:0000313" key="3">
    <source>
        <dbReference type="Proteomes" id="UP000179242"/>
    </source>
</evidence>
<dbReference type="AlphaFoldDB" id="A0A1F4U4S1"/>
<proteinExistence type="predicted"/>
<dbReference type="InterPro" id="IPR012657">
    <property type="entry name" value="23S_rRNA-intervening_sequence"/>
</dbReference>
<dbReference type="PANTHER" id="PTHR38471">
    <property type="entry name" value="FOUR HELIX BUNDLE PROTEIN"/>
    <property type="match status" value="1"/>
</dbReference>
<reference evidence="2 3" key="1">
    <citation type="journal article" date="2016" name="Nat. Commun.">
        <title>Thousands of microbial genomes shed light on interconnected biogeochemical processes in an aquifer system.</title>
        <authorList>
            <person name="Anantharaman K."/>
            <person name="Brown C.T."/>
            <person name="Hug L.A."/>
            <person name="Sharon I."/>
            <person name="Castelle C.J."/>
            <person name="Probst A.J."/>
            <person name="Thomas B.C."/>
            <person name="Singh A."/>
            <person name="Wilkins M.J."/>
            <person name="Karaoz U."/>
            <person name="Brodie E.L."/>
            <person name="Williams K.H."/>
            <person name="Hubbard S.S."/>
            <person name="Banfield J.F."/>
        </authorList>
    </citation>
    <scope>NUCLEOTIDE SEQUENCE [LARGE SCALE GENOMIC DNA]</scope>
</reference>
<sequence length="169" mass="19967">MAAKLLGKREKKRPVRARKGNKGKKGKKEGGSKMENTSEYGHRKMIVWKNLDKMEEMIQKEILKHIPYNCFQLRDQIERASSSCTANFIEGYYSGSIKEYIKFLKYSKRSLAELQDWIRRIFRKNFISENLYLTFDRISIQTMFLQNRLINALELKVSRGNHPKPFSPL</sequence>
<accession>A0A1F4U4S1</accession>
<gene>
    <name evidence="2" type="ORF">A2438_05520</name>
</gene>
<dbReference type="PANTHER" id="PTHR38471:SF2">
    <property type="entry name" value="FOUR HELIX BUNDLE PROTEIN"/>
    <property type="match status" value="1"/>
</dbReference>
<feature type="compositionally biased region" description="Basic residues" evidence="1">
    <location>
        <begin position="9"/>
        <end position="27"/>
    </location>
</feature>
<dbReference type="InterPro" id="IPR036583">
    <property type="entry name" value="23S_rRNA_IVS_sf"/>
</dbReference>
<dbReference type="NCBIfam" id="TIGR02436">
    <property type="entry name" value="four helix bundle protein"/>
    <property type="match status" value="1"/>
</dbReference>
<evidence type="ECO:0000256" key="1">
    <source>
        <dbReference type="SAM" id="MobiDB-lite"/>
    </source>
</evidence>
<organism evidence="2 3">
    <name type="scientific">candidate division WOR-1 bacterium RIFOXYC2_FULL_46_14</name>
    <dbReference type="NCBI Taxonomy" id="1802587"/>
    <lineage>
        <taxon>Bacteria</taxon>
        <taxon>Bacillati</taxon>
        <taxon>Saganbacteria</taxon>
    </lineage>
</organism>